<dbReference type="GO" id="GO:0055085">
    <property type="term" value="P:transmembrane transport"/>
    <property type="evidence" value="ECO:0007669"/>
    <property type="project" value="InterPro"/>
</dbReference>
<keyword evidence="4" id="KW-1003">Cell membrane</keyword>
<dbReference type="PROSITE" id="PS52015">
    <property type="entry name" value="TONB_CTD"/>
    <property type="match status" value="1"/>
</dbReference>
<dbReference type="GO" id="GO:0031992">
    <property type="term" value="F:energy transducer activity"/>
    <property type="evidence" value="ECO:0007669"/>
    <property type="project" value="InterPro"/>
</dbReference>
<evidence type="ECO:0000256" key="10">
    <source>
        <dbReference type="SAM" id="MobiDB-lite"/>
    </source>
</evidence>
<dbReference type="PANTHER" id="PTHR33446:SF2">
    <property type="entry name" value="PROTEIN TONB"/>
    <property type="match status" value="1"/>
</dbReference>
<reference evidence="12 13" key="1">
    <citation type="submission" date="2019-03" db="EMBL/GenBank/DDBJ databases">
        <title>Metabolic potential of uncultured bacteria and archaea associated with petroleum seepage in deep-sea sediments.</title>
        <authorList>
            <person name="Dong X."/>
            <person name="Hubert C."/>
        </authorList>
    </citation>
    <scope>NUCLEOTIDE SEQUENCE [LARGE SCALE GENOMIC DNA]</scope>
    <source>
        <strain evidence="12">E44_bin18</strain>
    </source>
</reference>
<proteinExistence type="inferred from homology"/>
<dbReference type="InterPro" id="IPR003538">
    <property type="entry name" value="TonB"/>
</dbReference>
<dbReference type="EMBL" id="SOJN01000116">
    <property type="protein sequence ID" value="TET44643.1"/>
    <property type="molecule type" value="Genomic_DNA"/>
</dbReference>
<keyword evidence="7" id="KW-0653">Protein transport</keyword>
<dbReference type="PANTHER" id="PTHR33446">
    <property type="entry name" value="PROTEIN TONB-RELATED"/>
    <property type="match status" value="1"/>
</dbReference>
<evidence type="ECO:0000259" key="11">
    <source>
        <dbReference type="PROSITE" id="PS52015"/>
    </source>
</evidence>
<evidence type="ECO:0000256" key="5">
    <source>
        <dbReference type="ARBA" id="ARBA00022519"/>
    </source>
</evidence>
<dbReference type="NCBIfam" id="TIGR01352">
    <property type="entry name" value="tonB_Cterm"/>
    <property type="match status" value="1"/>
</dbReference>
<evidence type="ECO:0000313" key="13">
    <source>
        <dbReference type="Proteomes" id="UP000315525"/>
    </source>
</evidence>
<evidence type="ECO:0000256" key="6">
    <source>
        <dbReference type="ARBA" id="ARBA00022692"/>
    </source>
</evidence>
<dbReference type="Pfam" id="PF03544">
    <property type="entry name" value="TonB_C"/>
    <property type="match status" value="1"/>
</dbReference>
<feature type="compositionally biased region" description="Basic and acidic residues" evidence="10">
    <location>
        <begin position="86"/>
        <end position="96"/>
    </location>
</feature>
<keyword evidence="9" id="KW-0472">Membrane</keyword>
<dbReference type="GO" id="GO:0030288">
    <property type="term" value="C:outer membrane-bounded periplasmic space"/>
    <property type="evidence" value="ECO:0007669"/>
    <property type="project" value="InterPro"/>
</dbReference>
<organism evidence="12 13">
    <name type="scientific">candidate division TA06 bacterium</name>
    <dbReference type="NCBI Taxonomy" id="2250710"/>
    <lineage>
        <taxon>Bacteria</taxon>
        <taxon>Bacteria division TA06</taxon>
    </lineage>
</organism>
<evidence type="ECO:0000256" key="2">
    <source>
        <dbReference type="ARBA" id="ARBA00006555"/>
    </source>
</evidence>
<dbReference type="GO" id="GO:0015031">
    <property type="term" value="P:protein transport"/>
    <property type="evidence" value="ECO:0007669"/>
    <property type="project" value="UniProtKB-KW"/>
</dbReference>
<protein>
    <submittedName>
        <fullName evidence="12">Energy transducer TonB</fullName>
    </submittedName>
</protein>
<keyword evidence="3" id="KW-0813">Transport</keyword>
<dbReference type="GO" id="GO:0005886">
    <property type="term" value="C:plasma membrane"/>
    <property type="evidence" value="ECO:0007669"/>
    <property type="project" value="UniProtKB-SubCell"/>
</dbReference>
<evidence type="ECO:0000256" key="8">
    <source>
        <dbReference type="ARBA" id="ARBA00022989"/>
    </source>
</evidence>
<accession>A0A523UQ29</accession>
<sequence length="202" mass="22918">MARKTSDLKETYSDYLKLALLLALLFHLVGFIAAPEYTPHPYKPRTEMAVRIETLPEQLKDIVEPPPVAKPKLPVAAESDEEAEETIEKTDFDPFAKKPPAPEIETPEFVPYDTPPEPKYWFKPKYPDIAKKAGIEGMVVLKLLVDTDGTVLDVQLLKSLHPALDQSAITAARQWRFRPAKQRDKPVRVWVSFPVNFILKEG</sequence>
<dbReference type="InterPro" id="IPR006260">
    <property type="entry name" value="TonB/TolA_C"/>
</dbReference>
<dbReference type="InterPro" id="IPR051045">
    <property type="entry name" value="TonB-dependent_transducer"/>
</dbReference>
<dbReference type="Gene3D" id="3.30.1150.10">
    <property type="match status" value="1"/>
</dbReference>
<evidence type="ECO:0000256" key="3">
    <source>
        <dbReference type="ARBA" id="ARBA00022448"/>
    </source>
</evidence>
<dbReference type="AlphaFoldDB" id="A0A523UQ29"/>
<evidence type="ECO:0000256" key="4">
    <source>
        <dbReference type="ARBA" id="ARBA00022475"/>
    </source>
</evidence>
<gene>
    <name evidence="12" type="ORF">E3J62_09720</name>
</gene>
<dbReference type="PRINTS" id="PR01374">
    <property type="entry name" value="TONBPROTEIN"/>
</dbReference>
<keyword evidence="6" id="KW-0812">Transmembrane</keyword>
<keyword evidence="5" id="KW-0997">Cell inner membrane</keyword>
<dbReference type="Proteomes" id="UP000315525">
    <property type="component" value="Unassembled WGS sequence"/>
</dbReference>
<comment type="caution">
    <text evidence="12">The sequence shown here is derived from an EMBL/GenBank/DDBJ whole genome shotgun (WGS) entry which is preliminary data.</text>
</comment>
<evidence type="ECO:0000313" key="12">
    <source>
        <dbReference type="EMBL" id="TET44643.1"/>
    </source>
</evidence>
<comment type="subcellular location">
    <subcellularLocation>
        <location evidence="1">Cell inner membrane</location>
        <topology evidence="1">Single-pass membrane protein</topology>
        <orientation evidence="1">Periplasmic side</orientation>
    </subcellularLocation>
</comment>
<feature type="domain" description="TonB C-terminal" evidence="11">
    <location>
        <begin position="111"/>
        <end position="202"/>
    </location>
</feature>
<feature type="region of interest" description="Disordered" evidence="10">
    <location>
        <begin position="72"/>
        <end position="98"/>
    </location>
</feature>
<dbReference type="SUPFAM" id="SSF74653">
    <property type="entry name" value="TolA/TonB C-terminal domain"/>
    <property type="match status" value="1"/>
</dbReference>
<dbReference type="InterPro" id="IPR037682">
    <property type="entry name" value="TonB_C"/>
</dbReference>
<evidence type="ECO:0000256" key="9">
    <source>
        <dbReference type="ARBA" id="ARBA00023136"/>
    </source>
</evidence>
<name>A0A523UQ29_UNCT6</name>
<comment type="similarity">
    <text evidence="2">Belongs to the TonB family.</text>
</comment>
<evidence type="ECO:0000256" key="1">
    <source>
        <dbReference type="ARBA" id="ARBA00004383"/>
    </source>
</evidence>
<keyword evidence="8" id="KW-1133">Transmembrane helix</keyword>
<dbReference type="GO" id="GO:0015891">
    <property type="term" value="P:siderophore transport"/>
    <property type="evidence" value="ECO:0007669"/>
    <property type="project" value="InterPro"/>
</dbReference>
<evidence type="ECO:0000256" key="7">
    <source>
        <dbReference type="ARBA" id="ARBA00022927"/>
    </source>
</evidence>